<dbReference type="InterPro" id="IPR032381">
    <property type="entry name" value="IHABP4_N"/>
</dbReference>
<name>A0A672JHC5_SALFA</name>
<organism evidence="3 4">
    <name type="scientific">Salarias fasciatus</name>
    <name type="common">Jewelled blenny</name>
    <name type="synonym">Blennius fasciatus</name>
    <dbReference type="NCBI Taxonomy" id="181472"/>
    <lineage>
        <taxon>Eukaryota</taxon>
        <taxon>Metazoa</taxon>
        <taxon>Chordata</taxon>
        <taxon>Craniata</taxon>
        <taxon>Vertebrata</taxon>
        <taxon>Euteleostomi</taxon>
        <taxon>Actinopterygii</taxon>
        <taxon>Neopterygii</taxon>
        <taxon>Teleostei</taxon>
        <taxon>Neoteleostei</taxon>
        <taxon>Acanthomorphata</taxon>
        <taxon>Ovalentaria</taxon>
        <taxon>Blenniimorphae</taxon>
        <taxon>Blenniiformes</taxon>
        <taxon>Blennioidei</taxon>
        <taxon>Blenniidae</taxon>
        <taxon>Salariinae</taxon>
        <taxon>Salarias</taxon>
    </lineage>
</organism>
<dbReference type="AlphaFoldDB" id="A0A672JHC5"/>
<dbReference type="InParanoid" id="A0A672JHC5"/>
<evidence type="ECO:0000313" key="4">
    <source>
        <dbReference type="Proteomes" id="UP000472267"/>
    </source>
</evidence>
<reference evidence="3" key="2">
    <citation type="submission" date="2025-08" db="UniProtKB">
        <authorList>
            <consortium name="Ensembl"/>
        </authorList>
    </citation>
    <scope>IDENTIFICATION</scope>
</reference>
<dbReference type="Pfam" id="PF16174">
    <property type="entry name" value="IHABP4_N"/>
    <property type="match status" value="1"/>
</dbReference>
<keyword evidence="4" id="KW-1185">Reference proteome</keyword>
<feature type="domain" description="Intracellular hyaluronan-binding protein 4 N-terminal" evidence="2">
    <location>
        <begin position="4"/>
        <end position="76"/>
    </location>
</feature>
<dbReference type="Ensembl" id="ENSSFAT00005054096.1">
    <property type="protein sequence ID" value="ENSSFAP00005052435.1"/>
    <property type="gene ID" value="ENSSFAG00005025119.1"/>
</dbReference>
<proteinExistence type="predicted"/>
<accession>A0A672JHC5</accession>
<feature type="compositionally biased region" description="Basic and acidic residues" evidence="1">
    <location>
        <begin position="58"/>
        <end position="70"/>
    </location>
</feature>
<evidence type="ECO:0000256" key="1">
    <source>
        <dbReference type="SAM" id="MobiDB-lite"/>
    </source>
</evidence>
<feature type="region of interest" description="Disordered" evidence="1">
    <location>
        <begin position="34"/>
        <end position="84"/>
    </location>
</feature>
<reference evidence="3" key="1">
    <citation type="submission" date="2019-06" db="EMBL/GenBank/DDBJ databases">
        <authorList>
            <consortium name="Wellcome Sanger Institute Data Sharing"/>
        </authorList>
    </citation>
    <scope>NUCLEOTIDE SEQUENCE [LARGE SCALE GENOMIC DNA]</scope>
</reference>
<protein>
    <recommendedName>
        <fullName evidence="2">Intracellular hyaluronan-binding protein 4 N-terminal domain-containing protein</fullName>
    </recommendedName>
</protein>
<reference evidence="3" key="3">
    <citation type="submission" date="2025-09" db="UniProtKB">
        <authorList>
            <consortium name="Ensembl"/>
        </authorList>
    </citation>
    <scope>IDENTIFICATION</scope>
</reference>
<evidence type="ECO:0000313" key="3">
    <source>
        <dbReference type="Ensembl" id="ENSSFAP00005052435.1"/>
    </source>
</evidence>
<sequence length="137" mass="15381">MLPDAYGCVVANRFGDLLDDDADPFDLITQVEAEKEKQRKKKKEEEEKKKKTKQKRPGQRESQKDRRLPRGSDAGQDPVPGQSASGPFWHQLLFLDCSARSGWLVEALSAVGDAESVRLMGSVPERAFPRICLLNKI</sequence>
<dbReference type="Proteomes" id="UP000472267">
    <property type="component" value="Chromosome 12"/>
</dbReference>
<evidence type="ECO:0000259" key="2">
    <source>
        <dbReference type="Pfam" id="PF16174"/>
    </source>
</evidence>
<feature type="compositionally biased region" description="Basic and acidic residues" evidence="1">
    <location>
        <begin position="34"/>
        <end position="49"/>
    </location>
</feature>